<gene>
    <name evidence="1" type="ORF">ACFQDI_14135</name>
</gene>
<organism evidence="1 2">
    <name type="scientific">Prosthecobacter fluviatilis</name>
    <dbReference type="NCBI Taxonomy" id="445931"/>
    <lineage>
        <taxon>Bacteria</taxon>
        <taxon>Pseudomonadati</taxon>
        <taxon>Verrucomicrobiota</taxon>
        <taxon>Verrucomicrobiia</taxon>
        <taxon>Verrucomicrobiales</taxon>
        <taxon>Verrucomicrobiaceae</taxon>
        <taxon>Prosthecobacter</taxon>
    </lineage>
</organism>
<name>A0ABW0KRA4_9BACT</name>
<dbReference type="InterPro" id="IPR012902">
    <property type="entry name" value="N_methyl_site"/>
</dbReference>
<comment type="caution">
    <text evidence="1">The sequence shown here is derived from an EMBL/GenBank/DDBJ whole genome shotgun (WGS) entry which is preliminary data.</text>
</comment>
<dbReference type="RefSeq" id="WP_377167764.1">
    <property type="nucleotide sequence ID" value="NZ_JBHSMQ010000004.1"/>
</dbReference>
<keyword evidence="2" id="KW-1185">Reference proteome</keyword>
<sequence length="125" mass="14249">MKRNGFTLLETLLALMVFSMAVVALVEAVHQLGEHTLLRRHEAVVQERMRSLLVEHTRIPDAMEEVKLQEGGVTYTVTHTPLELKDRDGQPMPGLFEVRVTADWLEGRTPQQASADTWVYPPLFR</sequence>
<evidence type="ECO:0000313" key="1">
    <source>
        <dbReference type="EMBL" id="MFC5455998.1"/>
    </source>
</evidence>
<proteinExistence type="predicted"/>
<protein>
    <submittedName>
        <fullName evidence="1">Type II secretion system protein</fullName>
    </submittedName>
</protein>
<evidence type="ECO:0000313" key="2">
    <source>
        <dbReference type="Proteomes" id="UP001596052"/>
    </source>
</evidence>
<dbReference type="NCBIfam" id="TIGR02532">
    <property type="entry name" value="IV_pilin_GFxxxE"/>
    <property type="match status" value="1"/>
</dbReference>
<dbReference type="Proteomes" id="UP001596052">
    <property type="component" value="Unassembled WGS sequence"/>
</dbReference>
<accession>A0ABW0KRA4</accession>
<reference evidence="2" key="1">
    <citation type="journal article" date="2019" name="Int. J. Syst. Evol. Microbiol.">
        <title>The Global Catalogue of Microorganisms (GCM) 10K type strain sequencing project: providing services to taxonomists for standard genome sequencing and annotation.</title>
        <authorList>
            <consortium name="The Broad Institute Genomics Platform"/>
            <consortium name="The Broad Institute Genome Sequencing Center for Infectious Disease"/>
            <person name="Wu L."/>
            <person name="Ma J."/>
        </authorList>
    </citation>
    <scope>NUCLEOTIDE SEQUENCE [LARGE SCALE GENOMIC DNA]</scope>
    <source>
        <strain evidence="2">CGMCC 4.1469</strain>
    </source>
</reference>
<dbReference type="EMBL" id="JBHSMQ010000004">
    <property type="protein sequence ID" value="MFC5455998.1"/>
    <property type="molecule type" value="Genomic_DNA"/>
</dbReference>
<dbReference type="Pfam" id="PF07963">
    <property type="entry name" value="N_methyl"/>
    <property type="match status" value="1"/>
</dbReference>